<feature type="domain" description="Fumarylacetoacetase-like C-terminal" evidence="2">
    <location>
        <begin position="2"/>
        <end position="187"/>
    </location>
</feature>
<evidence type="ECO:0000259" key="2">
    <source>
        <dbReference type="Pfam" id="PF01557"/>
    </source>
</evidence>
<evidence type="ECO:0000256" key="1">
    <source>
        <dbReference type="ARBA" id="ARBA00022723"/>
    </source>
</evidence>
<dbReference type="Gene3D" id="3.90.850.10">
    <property type="entry name" value="Fumarylacetoacetase-like, C-terminal domain"/>
    <property type="match status" value="1"/>
</dbReference>
<dbReference type="PANTHER" id="PTHR11820:SF7">
    <property type="entry name" value="ACYLPYRUVASE FAHD1, MITOCHONDRIAL"/>
    <property type="match status" value="1"/>
</dbReference>
<evidence type="ECO:0000313" key="4">
    <source>
        <dbReference type="Proteomes" id="UP000712007"/>
    </source>
</evidence>
<dbReference type="SUPFAM" id="SSF56529">
    <property type="entry name" value="FAH"/>
    <property type="match status" value="1"/>
</dbReference>
<proteinExistence type="predicted"/>
<evidence type="ECO:0000313" key="3">
    <source>
        <dbReference type="EMBL" id="MBO8439256.1"/>
    </source>
</evidence>
<reference evidence="3" key="1">
    <citation type="submission" date="2020-10" db="EMBL/GenBank/DDBJ databases">
        <authorList>
            <person name="Gilroy R."/>
        </authorList>
    </citation>
    <scope>NUCLEOTIDE SEQUENCE</scope>
    <source>
        <strain evidence="3">3924</strain>
    </source>
</reference>
<dbReference type="PANTHER" id="PTHR11820">
    <property type="entry name" value="ACYLPYRUVASE"/>
    <property type="match status" value="1"/>
</dbReference>
<keyword evidence="1" id="KW-0479">Metal-binding</keyword>
<dbReference type="GO" id="GO:0018773">
    <property type="term" value="F:acetylpyruvate hydrolase activity"/>
    <property type="evidence" value="ECO:0007669"/>
    <property type="project" value="TreeGrafter"/>
</dbReference>
<dbReference type="InterPro" id="IPR011234">
    <property type="entry name" value="Fumarylacetoacetase-like_C"/>
</dbReference>
<dbReference type="AlphaFoldDB" id="A0A940DJ02"/>
<protein>
    <submittedName>
        <fullName evidence="3">Fumarylacetoacetate hydrolase family protein</fullName>
    </submittedName>
</protein>
<reference evidence="3" key="2">
    <citation type="journal article" date="2021" name="PeerJ">
        <title>Extensive microbial diversity within the chicken gut microbiome revealed by metagenomics and culture.</title>
        <authorList>
            <person name="Gilroy R."/>
            <person name="Ravi A."/>
            <person name="Getino M."/>
            <person name="Pursley I."/>
            <person name="Horton D.L."/>
            <person name="Alikhan N.F."/>
            <person name="Baker D."/>
            <person name="Gharbi K."/>
            <person name="Hall N."/>
            <person name="Watson M."/>
            <person name="Adriaenssens E.M."/>
            <person name="Foster-Nyarko E."/>
            <person name="Jarju S."/>
            <person name="Secka A."/>
            <person name="Antonio M."/>
            <person name="Oren A."/>
            <person name="Chaudhuri R.R."/>
            <person name="La Ragione R."/>
            <person name="Hildebrand F."/>
            <person name="Pallen M.J."/>
        </authorList>
    </citation>
    <scope>NUCLEOTIDE SEQUENCE</scope>
    <source>
        <strain evidence="3">3924</strain>
    </source>
</reference>
<dbReference type="EMBL" id="JADIMV010000024">
    <property type="protein sequence ID" value="MBO8439256.1"/>
    <property type="molecule type" value="Genomic_DNA"/>
</dbReference>
<comment type="caution">
    <text evidence="3">The sequence shown here is derived from an EMBL/GenBank/DDBJ whole genome shotgun (WGS) entry which is preliminary data.</text>
</comment>
<sequence>MKIICIGWNYPLHNAEMKRDFEITEPTVFMKPDSALLRENKPFFIPKFSDRVEYETEVVIRINRLGKNIAERFAYRYYDEIALGVDFTARDLQIRQKAAGAPWEIAKAFDNSAVISGLISLDGMDINNIHFSLRKNGEVVQAASTREMIFPVDRIIAYVSRFFTLKIGDLIYTGTPAGVGRVDIGDRLEGFIGEQKMFDFHVK</sequence>
<dbReference type="Proteomes" id="UP000712007">
    <property type="component" value="Unassembled WGS sequence"/>
</dbReference>
<accession>A0A940DJ02</accession>
<dbReference type="GO" id="GO:0046872">
    <property type="term" value="F:metal ion binding"/>
    <property type="evidence" value="ECO:0007669"/>
    <property type="project" value="UniProtKB-KW"/>
</dbReference>
<dbReference type="Pfam" id="PF01557">
    <property type="entry name" value="FAA_hydrolase"/>
    <property type="match status" value="1"/>
</dbReference>
<gene>
    <name evidence="3" type="ORF">IAC51_01240</name>
</gene>
<dbReference type="InterPro" id="IPR036663">
    <property type="entry name" value="Fumarylacetoacetase_C_sf"/>
</dbReference>
<organism evidence="3 4">
    <name type="scientific">Candidatus Aphodosoma intestinipullorum</name>
    <dbReference type="NCBI Taxonomy" id="2840674"/>
    <lineage>
        <taxon>Bacteria</taxon>
        <taxon>Pseudomonadati</taxon>
        <taxon>Bacteroidota</taxon>
        <taxon>Bacteroidia</taxon>
        <taxon>Bacteroidales</taxon>
        <taxon>Candidatus Aphodosoma</taxon>
    </lineage>
</organism>
<name>A0A940DJ02_9BACT</name>
<keyword evidence="3" id="KW-0378">Hydrolase</keyword>